<evidence type="ECO:0000256" key="5">
    <source>
        <dbReference type="ARBA" id="ARBA00023235"/>
    </source>
</evidence>
<gene>
    <name evidence="13" type="ORF">CONPUDRAFT_144997</name>
</gene>
<comment type="subcellular location">
    <subcellularLocation>
        <location evidence="1">Secreted</location>
    </subcellularLocation>
</comment>
<evidence type="ECO:0000256" key="8">
    <source>
        <dbReference type="ARBA" id="ARBA00038932"/>
    </source>
</evidence>
<evidence type="ECO:0000256" key="6">
    <source>
        <dbReference type="ARBA" id="ARBA00036735"/>
    </source>
</evidence>
<evidence type="ECO:0000256" key="9">
    <source>
        <dbReference type="ARBA" id="ARBA00039086"/>
    </source>
</evidence>
<evidence type="ECO:0000256" key="11">
    <source>
        <dbReference type="ARBA" id="ARBA00041912"/>
    </source>
</evidence>
<sequence length="126" mass="14192">MPLCTFITNVKIEDTRKFAVELTEFISQQVEKPVAFISMHIKYDPDFYFAGSFDEPACRLHVDNLWNNTPEAAIKWSAAYASFFQTKLGIAQDRYHVAFEDSGPDYIGAFGSTAEANRLAALKQGQ</sequence>
<evidence type="ECO:0000256" key="1">
    <source>
        <dbReference type="ARBA" id="ARBA00004613"/>
    </source>
</evidence>
<dbReference type="GO" id="GO:0050178">
    <property type="term" value="F:phenylpyruvate tautomerase activity"/>
    <property type="evidence" value="ECO:0007669"/>
    <property type="project" value="UniProtKB-EC"/>
</dbReference>
<evidence type="ECO:0000313" key="13">
    <source>
        <dbReference type="EMBL" id="EIW79884.1"/>
    </source>
</evidence>
<dbReference type="InterPro" id="IPR001398">
    <property type="entry name" value="Macrophage_inhib_fac"/>
</dbReference>
<comment type="catalytic activity">
    <reaction evidence="6">
        <text>3-phenylpyruvate = enol-phenylpyruvate</text>
        <dbReference type="Rhea" id="RHEA:17097"/>
        <dbReference type="ChEBI" id="CHEBI:16815"/>
        <dbReference type="ChEBI" id="CHEBI:18005"/>
        <dbReference type="EC" id="5.3.2.1"/>
    </reaction>
</comment>
<dbReference type="AlphaFoldDB" id="A0A5M3MM82"/>
<dbReference type="Proteomes" id="UP000053558">
    <property type="component" value="Unassembled WGS sequence"/>
</dbReference>
<dbReference type="GO" id="GO:0004167">
    <property type="term" value="F:dopachrome isomerase activity"/>
    <property type="evidence" value="ECO:0007669"/>
    <property type="project" value="UniProtKB-EC"/>
</dbReference>
<organism evidence="13 14">
    <name type="scientific">Coniophora puteana (strain RWD-64-598)</name>
    <name type="common">Brown rot fungus</name>
    <dbReference type="NCBI Taxonomy" id="741705"/>
    <lineage>
        <taxon>Eukaryota</taxon>
        <taxon>Fungi</taxon>
        <taxon>Dikarya</taxon>
        <taxon>Basidiomycota</taxon>
        <taxon>Agaricomycotina</taxon>
        <taxon>Agaricomycetes</taxon>
        <taxon>Agaricomycetidae</taxon>
        <taxon>Boletales</taxon>
        <taxon>Coniophorineae</taxon>
        <taxon>Coniophoraceae</taxon>
        <taxon>Coniophora</taxon>
    </lineage>
</organism>
<accession>A0A5M3MM82</accession>
<keyword evidence="3" id="KW-0202">Cytokine</keyword>
<evidence type="ECO:0000256" key="2">
    <source>
        <dbReference type="ARBA" id="ARBA00005851"/>
    </source>
</evidence>
<keyword evidence="4" id="KW-0964">Secreted</keyword>
<evidence type="ECO:0000256" key="4">
    <source>
        <dbReference type="ARBA" id="ARBA00022525"/>
    </source>
</evidence>
<comment type="similarity">
    <text evidence="2">Belongs to the MIF family.</text>
</comment>
<dbReference type="EC" id="5.3.3.12" evidence="8"/>
<dbReference type="EC" id="5.3.2.1" evidence="9"/>
<dbReference type="KEGG" id="cput:CONPUDRAFT_144997"/>
<evidence type="ECO:0000256" key="10">
    <source>
        <dbReference type="ARBA" id="ARBA00041631"/>
    </source>
</evidence>
<evidence type="ECO:0000256" key="12">
    <source>
        <dbReference type="ARBA" id="ARBA00042730"/>
    </source>
</evidence>
<dbReference type="GO" id="GO:0005615">
    <property type="term" value="C:extracellular space"/>
    <property type="evidence" value="ECO:0007669"/>
    <property type="project" value="UniProtKB-KW"/>
</dbReference>
<dbReference type="RefSeq" id="XP_007770216.1">
    <property type="nucleotide sequence ID" value="XM_007772026.1"/>
</dbReference>
<dbReference type="Gene3D" id="3.30.429.10">
    <property type="entry name" value="Macrophage Migration Inhibitory Factor"/>
    <property type="match status" value="1"/>
</dbReference>
<comment type="catalytic activity">
    <reaction evidence="7">
        <text>L-dopachrome = 5,6-dihydroxyindole-2-carboxylate</text>
        <dbReference type="Rhea" id="RHEA:13041"/>
        <dbReference type="ChEBI" id="CHEBI:16875"/>
        <dbReference type="ChEBI" id="CHEBI:57509"/>
        <dbReference type="EC" id="5.3.3.12"/>
    </reaction>
</comment>
<dbReference type="SUPFAM" id="SSF55331">
    <property type="entry name" value="Tautomerase/MIF"/>
    <property type="match status" value="1"/>
</dbReference>
<dbReference type="OrthoDB" id="255819at2759"/>
<keyword evidence="5" id="KW-0413">Isomerase</keyword>
<comment type="caution">
    <text evidence="13">The sequence shown here is derived from an EMBL/GenBank/DDBJ whole genome shotgun (WGS) entry which is preliminary data.</text>
</comment>
<dbReference type="InterPro" id="IPR014347">
    <property type="entry name" value="Tautomerase/MIF_sf"/>
</dbReference>
<dbReference type="PANTHER" id="PTHR11954">
    <property type="entry name" value="D-DOPACHROME DECARBOXYLASE"/>
    <property type="match status" value="1"/>
</dbReference>
<proteinExistence type="inferred from homology"/>
<name>A0A5M3MM82_CONPW</name>
<keyword evidence="14" id="KW-1185">Reference proteome</keyword>
<reference evidence="14" key="1">
    <citation type="journal article" date="2012" name="Science">
        <title>The Paleozoic origin of enzymatic lignin decomposition reconstructed from 31 fungal genomes.</title>
        <authorList>
            <person name="Floudas D."/>
            <person name="Binder M."/>
            <person name="Riley R."/>
            <person name="Barry K."/>
            <person name="Blanchette R.A."/>
            <person name="Henrissat B."/>
            <person name="Martinez A.T."/>
            <person name="Otillar R."/>
            <person name="Spatafora J.W."/>
            <person name="Yadav J.S."/>
            <person name="Aerts A."/>
            <person name="Benoit I."/>
            <person name="Boyd A."/>
            <person name="Carlson A."/>
            <person name="Copeland A."/>
            <person name="Coutinho P.M."/>
            <person name="de Vries R.P."/>
            <person name="Ferreira P."/>
            <person name="Findley K."/>
            <person name="Foster B."/>
            <person name="Gaskell J."/>
            <person name="Glotzer D."/>
            <person name="Gorecki P."/>
            <person name="Heitman J."/>
            <person name="Hesse C."/>
            <person name="Hori C."/>
            <person name="Igarashi K."/>
            <person name="Jurgens J.A."/>
            <person name="Kallen N."/>
            <person name="Kersten P."/>
            <person name="Kohler A."/>
            <person name="Kuees U."/>
            <person name="Kumar T.K.A."/>
            <person name="Kuo A."/>
            <person name="LaButti K."/>
            <person name="Larrondo L.F."/>
            <person name="Lindquist E."/>
            <person name="Ling A."/>
            <person name="Lombard V."/>
            <person name="Lucas S."/>
            <person name="Lundell T."/>
            <person name="Martin R."/>
            <person name="McLaughlin D.J."/>
            <person name="Morgenstern I."/>
            <person name="Morin E."/>
            <person name="Murat C."/>
            <person name="Nagy L.G."/>
            <person name="Nolan M."/>
            <person name="Ohm R.A."/>
            <person name="Patyshakuliyeva A."/>
            <person name="Rokas A."/>
            <person name="Ruiz-Duenas F.J."/>
            <person name="Sabat G."/>
            <person name="Salamov A."/>
            <person name="Samejima M."/>
            <person name="Schmutz J."/>
            <person name="Slot J.C."/>
            <person name="St John F."/>
            <person name="Stenlid J."/>
            <person name="Sun H."/>
            <person name="Sun S."/>
            <person name="Syed K."/>
            <person name="Tsang A."/>
            <person name="Wiebenga A."/>
            <person name="Young D."/>
            <person name="Pisabarro A."/>
            <person name="Eastwood D.C."/>
            <person name="Martin F."/>
            <person name="Cullen D."/>
            <person name="Grigoriev I.V."/>
            <person name="Hibbett D.S."/>
        </authorList>
    </citation>
    <scope>NUCLEOTIDE SEQUENCE [LARGE SCALE GENOMIC DNA]</scope>
    <source>
        <strain evidence="14">RWD-64-598 SS2</strain>
    </source>
</reference>
<dbReference type="PANTHER" id="PTHR11954:SF6">
    <property type="entry name" value="MACROPHAGE MIGRATION INHIBITORY FACTOR"/>
    <property type="match status" value="1"/>
</dbReference>
<dbReference type="Pfam" id="PF01187">
    <property type="entry name" value="MIF"/>
    <property type="match status" value="1"/>
</dbReference>
<evidence type="ECO:0000256" key="7">
    <source>
        <dbReference type="ARBA" id="ARBA00036823"/>
    </source>
</evidence>
<dbReference type="EMBL" id="JH711580">
    <property type="protein sequence ID" value="EIW79884.1"/>
    <property type="molecule type" value="Genomic_DNA"/>
</dbReference>
<protein>
    <recommendedName>
        <fullName evidence="12">L-dopachrome isomerase</fullName>
        <ecNumber evidence="9">5.3.2.1</ecNumber>
        <ecNumber evidence="8">5.3.3.12</ecNumber>
    </recommendedName>
    <alternativeName>
        <fullName evidence="10">L-dopachrome tautomerase</fullName>
    </alternativeName>
    <alternativeName>
        <fullName evidence="11">Phenylpyruvate tautomerase</fullName>
    </alternativeName>
</protein>
<evidence type="ECO:0000313" key="14">
    <source>
        <dbReference type="Proteomes" id="UP000053558"/>
    </source>
</evidence>
<dbReference type="GeneID" id="19202019"/>
<evidence type="ECO:0000256" key="3">
    <source>
        <dbReference type="ARBA" id="ARBA00022514"/>
    </source>
</evidence>